<dbReference type="EMBL" id="JBJJXI010000107">
    <property type="protein sequence ID" value="KAL3391980.1"/>
    <property type="molecule type" value="Genomic_DNA"/>
</dbReference>
<evidence type="ECO:0000313" key="2">
    <source>
        <dbReference type="Proteomes" id="UP001627154"/>
    </source>
</evidence>
<sequence>MSQKRTLMNQAYFLKKQNADVIINLVNYLNTKEIEEEHLENGKTLKTILREGMKRFVKSQPNTLQSNTFKSTILSFTIDFLKTVNLYRINRGILVVACIEHILYPEDEDEEYRRIYRCGPAKATKLYNKLCGFPEDTLQDIDIVNSARSFFDCAKFVEKPECLEKVRSYLKEIEIDSDEMLYIQKASIQLITGVEDIEIVKVPEGIPDSVGNSSALPKNDKRPRQIIPRKRSVNPAYLSVVSKPVKDTPKKGIPLMNKEYFRNKIYADSIINLKDYLINNDIEEEDLEDAKVLKDMIAKAMKRFASSLYTPSYLDTFKRTIVIFTINFLKAVNLYRVNRGILAVACVEYLLYPKKHVKEYIKVYRCNYTKAKKVYKELCGLPDKAQLDDAIIKSARSFFKCPTFLKKASCLDKIRSYLRSIVIDDEEMQFIRKASIQAITGNEDIDVDEPPGNVAAPIEVQPPTSPIRDERAQLYVDREYFLEKSHADTIILFRRYLISEKIKNETLEDNQILIDMLREGMKIFTNCTPTFSELDTFKRTILDFTIDHLKKVKLYRINRGILTVACVEYLLYPDGYDGEYRDIYRCGPAKATVLYNKLCGYPEDTLQDSHTVESARSFFECEKFLQDKDCLSKVKLYLTLITIDSDEMEFIKETSIQLIDGKAAIDIAKPQVNITDLIEDNPPILTTSNHLRLSVSDAVPVNFDLEPTVSMPRISHGFPLRYPVGQIVLARKYKSNFWPAKIVEVRDHLMYVKFFPLSGKKSVVAFEEDVKKISAEEINNNTAARSPDLTRECFAISVALAVAELNKEIFC</sequence>
<organism evidence="1 2">
    <name type="scientific">Trichogramma kaykai</name>
    <dbReference type="NCBI Taxonomy" id="54128"/>
    <lineage>
        <taxon>Eukaryota</taxon>
        <taxon>Metazoa</taxon>
        <taxon>Ecdysozoa</taxon>
        <taxon>Arthropoda</taxon>
        <taxon>Hexapoda</taxon>
        <taxon>Insecta</taxon>
        <taxon>Pterygota</taxon>
        <taxon>Neoptera</taxon>
        <taxon>Endopterygota</taxon>
        <taxon>Hymenoptera</taxon>
        <taxon>Apocrita</taxon>
        <taxon>Proctotrupomorpha</taxon>
        <taxon>Chalcidoidea</taxon>
        <taxon>Trichogrammatidae</taxon>
        <taxon>Trichogramma</taxon>
    </lineage>
</organism>
<name>A0ABD2WGZ2_9HYME</name>
<protein>
    <recommendedName>
        <fullName evidence="3">PWWP domain-containing protein</fullName>
    </recommendedName>
</protein>
<comment type="caution">
    <text evidence="1">The sequence shown here is derived from an EMBL/GenBank/DDBJ whole genome shotgun (WGS) entry which is preliminary data.</text>
</comment>
<dbReference type="SUPFAM" id="SSF63748">
    <property type="entry name" value="Tudor/PWWP/MBT"/>
    <property type="match status" value="1"/>
</dbReference>
<reference evidence="1 2" key="1">
    <citation type="journal article" date="2024" name="bioRxiv">
        <title>A reference genome for Trichogramma kaykai: A tiny desert-dwelling parasitoid wasp with competing sex-ratio distorters.</title>
        <authorList>
            <person name="Culotta J."/>
            <person name="Lindsey A.R."/>
        </authorList>
    </citation>
    <scope>NUCLEOTIDE SEQUENCE [LARGE SCALE GENOMIC DNA]</scope>
    <source>
        <strain evidence="1 2">KSX58</strain>
    </source>
</reference>
<proteinExistence type="predicted"/>
<dbReference type="Proteomes" id="UP001627154">
    <property type="component" value="Unassembled WGS sequence"/>
</dbReference>
<dbReference type="AlphaFoldDB" id="A0ABD2WGZ2"/>
<accession>A0ABD2WGZ2</accession>
<evidence type="ECO:0000313" key="1">
    <source>
        <dbReference type="EMBL" id="KAL3391980.1"/>
    </source>
</evidence>
<gene>
    <name evidence="1" type="ORF">TKK_013310</name>
</gene>
<keyword evidence="2" id="KW-1185">Reference proteome</keyword>
<evidence type="ECO:0008006" key="3">
    <source>
        <dbReference type="Google" id="ProtNLM"/>
    </source>
</evidence>